<comment type="caution">
    <text evidence="1">Lacks conserved residue(s) required for the propagation of feature annotation.</text>
</comment>
<evidence type="ECO:0000313" key="5">
    <source>
        <dbReference type="Proteomes" id="UP000272942"/>
    </source>
</evidence>
<dbReference type="InterPro" id="IPR007110">
    <property type="entry name" value="Ig-like_dom"/>
</dbReference>
<dbReference type="EMBL" id="UZAN01043368">
    <property type="protein sequence ID" value="VDP78204.1"/>
    <property type="molecule type" value="Genomic_DNA"/>
</dbReference>
<dbReference type="Proteomes" id="UP000272942">
    <property type="component" value="Unassembled WGS sequence"/>
</dbReference>
<feature type="domain" description="Ig-like" evidence="3">
    <location>
        <begin position="150"/>
        <end position="219"/>
    </location>
</feature>
<evidence type="ECO:0000313" key="6">
    <source>
        <dbReference type="WBParaSite" id="ECPE_0000638301-mRNA-1"/>
    </source>
</evidence>
<organism evidence="6">
    <name type="scientific">Echinostoma caproni</name>
    <dbReference type="NCBI Taxonomy" id="27848"/>
    <lineage>
        <taxon>Eukaryota</taxon>
        <taxon>Metazoa</taxon>
        <taxon>Spiralia</taxon>
        <taxon>Lophotrochozoa</taxon>
        <taxon>Platyhelminthes</taxon>
        <taxon>Trematoda</taxon>
        <taxon>Digenea</taxon>
        <taxon>Plagiorchiida</taxon>
        <taxon>Echinostomata</taxon>
        <taxon>Echinostomatoidea</taxon>
        <taxon>Echinostomatidae</taxon>
        <taxon>Echinostoma</taxon>
    </lineage>
</organism>
<dbReference type="PROSITE" id="PS50070">
    <property type="entry name" value="KRINGLE_2"/>
    <property type="match status" value="1"/>
</dbReference>
<proteinExistence type="predicted"/>
<keyword evidence="5" id="KW-1185">Reference proteome</keyword>
<feature type="domain" description="Kringle" evidence="2">
    <location>
        <begin position="585"/>
        <end position="693"/>
    </location>
</feature>
<reference evidence="6" key="1">
    <citation type="submission" date="2016-06" db="UniProtKB">
        <authorList>
            <consortium name="WormBaseParasite"/>
        </authorList>
    </citation>
    <scope>IDENTIFICATION</scope>
</reference>
<sequence length="728" mass="81268">MWKIILSAGGVGSYNLSKTAYIEGRINHTVLLPCGLPEYSTWERIWETNDEDLFPNPEYQQLNPNGSLTVRVRMEDSSIFYRCVLFSADNSEPMRYVVNERRHNITADSVVECRAENKLGYQHDKAFIKVRPGTDRGSLGTNSDAEAKKPTVFTKSASINQTILLSCGLPDRGEKRERFWTVRQEAVVETPGYREVNPNGSLTLRVRSEDSDHLYICTAYIPGTLVRQTYVYSISLMIAASLLQSVENVTLDWGSIYTFPCVFGGTGHRTDQMIFNNRVVTETKHNVTEDSVVECYVKNELGHQRDKAFIKVRPGSKAWAQKFGPPTGDYCQPYSVALNSSSTCFHFLDELSKLDSQPYLVSRSRLSFAENVEQALTKLFRAWDLLLIEKQSLASTQTDVTSSDSIHSEQHAVSFTAWRCVDWAKRLTCALAYPRCRSLDSTSSASSRPNKFYEDYPICRADCLTVTGLFCLARLDVSWNMSALDPLDFDKYGSQEPDQTGWTQLLDVPEARSSHLPIGELAKQIHSARSSVIRTCFDHPGSSPVDSSRHVCTRLPLETAHISHDSKLRRKSNQSYINPSTDDINCLVGSGMNYRGSATTPDCLPWAAFYSQFGQLSDASVLSNTWPGLSALSIHTFPRSLDTEASSSAVCRNPLGLASKPFCIGPVSNRSRTNAIKKSTHWSIILCDNIPLCSTANETLFDAYSPVVITQDQSAELNAAKVQVSYFL</sequence>
<dbReference type="OrthoDB" id="2431000at2759"/>
<keyword evidence="1" id="KW-0420">Kringle</keyword>
<evidence type="ECO:0000313" key="4">
    <source>
        <dbReference type="EMBL" id="VDP78204.1"/>
    </source>
</evidence>
<reference evidence="4 5" key="2">
    <citation type="submission" date="2018-11" db="EMBL/GenBank/DDBJ databases">
        <authorList>
            <consortium name="Pathogen Informatics"/>
        </authorList>
    </citation>
    <scope>NUCLEOTIDE SEQUENCE [LARGE SCALE GENOMIC DNA]</scope>
    <source>
        <strain evidence="4 5">Egypt</strain>
    </source>
</reference>
<dbReference type="InterPro" id="IPR000001">
    <property type="entry name" value="Kringle"/>
</dbReference>
<dbReference type="InterPro" id="IPR038178">
    <property type="entry name" value="Kringle_sf"/>
</dbReference>
<protein>
    <submittedName>
        <fullName evidence="6">Ig-like domain-containing protein</fullName>
    </submittedName>
</protein>
<evidence type="ECO:0000259" key="2">
    <source>
        <dbReference type="PROSITE" id="PS50070"/>
    </source>
</evidence>
<dbReference type="Gene3D" id="2.40.20.10">
    <property type="entry name" value="Plasminogen Kringle 4"/>
    <property type="match status" value="1"/>
</dbReference>
<dbReference type="AlphaFoldDB" id="A0A183AHD5"/>
<dbReference type="WBParaSite" id="ECPE_0000638301-mRNA-1">
    <property type="protein sequence ID" value="ECPE_0000638301-mRNA-1"/>
    <property type="gene ID" value="ECPE_0000638301"/>
</dbReference>
<dbReference type="PROSITE" id="PS50835">
    <property type="entry name" value="IG_LIKE"/>
    <property type="match status" value="1"/>
</dbReference>
<accession>A0A183AHD5</accession>
<name>A0A183AHD5_9TREM</name>
<evidence type="ECO:0000259" key="3">
    <source>
        <dbReference type="PROSITE" id="PS50835"/>
    </source>
</evidence>
<gene>
    <name evidence="4" type="ORF">ECPE_LOCUS6370</name>
</gene>
<evidence type="ECO:0000256" key="1">
    <source>
        <dbReference type="PROSITE-ProRule" id="PRU00121"/>
    </source>
</evidence>